<proteinExistence type="predicted"/>
<dbReference type="Proteomes" id="UP000002209">
    <property type="component" value="Chromosome"/>
</dbReference>
<organism evidence="1 2">
    <name type="scientific">Gemmatimonas aurantiaca (strain DSM 14586 / JCM 11422 / NBRC 100505 / T-27)</name>
    <dbReference type="NCBI Taxonomy" id="379066"/>
    <lineage>
        <taxon>Bacteria</taxon>
        <taxon>Pseudomonadati</taxon>
        <taxon>Gemmatimonadota</taxon>
        <taxon>Gemmatimonadia</taxon>
        <taxon>Gemmatimonadales</taxon>
        <taxon>Gemmatimonadaceae</taxon>
        <taxon>Gemmatimonas</taxon>
    </lineage>
</organism>
<dbReference type="InterPro" id="IPR009057">
    <property type="entry name" value="Homeodomain-like_sf"/>
</dbReference>
<dbReference type="KEGG" id="gau:GAU_1502"/>
<dbReference type="GO" id="GO:0004803">
    <property type="term" value="F:transposase activity"/>
    <property type="evidence" value="ECO:0007669"/>
    <property type="project" value="InterPro"/>
</dbReference>
<dbReference type="PANTHER" id="PTHR33609:SF5">
    <property type="entry name" value="LOW CALCIUM RESPONSE LOCUS PROTEIN S"/>
    <property type="match status" value="1"/>
</dbReference>
<keyword evidence="2" id="KW-1185">Reference proteome</keyword>
<evidence type="ECO:0000313" key="1">
    <source>
        <dbReference type="EMBL" id="BAH38544.1"/>
    </source>
</evidence>
<dbReference type="GO" id="GO:0003677">
    <property type="term" value="F:DNA binding"/>
    <property type="evidence" value="ECO:0007669"/>
    <property type="project" value="InterPro"/>
</dbReference>
<dbReference type="STRING" id="379066.GAU_1502"/>
<dbReference type="Pfam" id="PF01527">
    <property type="entry name" value="HTH_Tnp_1"/>
    <property type="match status" value="1"/>
</dbReference>
<evidence type="ECO:0000313" key="2">
    <source>
        <dbReference type="Proteomes" id="UP000002209"/>
    </source>
</evidence>
<dbReference type="SUPFAM" id="SSF46689">
    <property type="entry name" value="Homeodomain-like"/>
    <property type="match status" value="1"/>
</dbReference>
<dbReference type="HOGENOM" id="CLU_027402_34_1_0"/>
<accession>C1A8I4</accession>
<dbReference type="Gene3D" id="1.10.10.60">
    <property type="entry name" value="Homeodomain-like"/>
    <property type="match status" value="1"/>
</dbReference>
<gene>
    <name evidence="1" type="ordered locus">GAU_1502</name>
</gene>
<sequence length="88" mass="10166">MRRSKFSESQIVEILQAVESGLPVAEVLRQHGISRATFFTWKRKYGGSTVAELKRRRELETENAQLKRMYAELALENTAIKDVLSRKL</sequence>
<dbReference type="AlphaFoldDB" id="C1A8I4"/>
<reference evidence="2" key="1">
    <citation type="submission" date="2006-03" db="EMBL/GenBank/DDBJ databases">
        <title>Complete genome sequence of Gemmatimonas aurantiaca T-27 that represents a novel phylum Gemmatimonadetes.</title>
        <authorList>
            <person name="Takasaki K."/>
            <person name="Ichikawa N."/>
            <person name="Miura H."/>
            <person name="Matsushita S."/>
            <person name="Watanabe Y."/>
            <person name="Oguchi A."/>
            <person name="Ankai A."/>
            <person name="Yashiro I."/>
            <person name="Takahashi M."/>
            <person name="Terui Y."/>
            <person name="Fukui S."/>
            <person name="Yokoyama H."/>
            <person name="Tanikawa S."/>
            <person name="Hanada S."/>
            <person name="Kamagata Y."/>
            <person name="Fujita N."/>
        </authorList>
    </citation>
    <scope>NUCLEOTIDE SEQUENCE [LARGE SCALE GENOMIC DNA]</scope>
    <source>
        <strain evidence="2">T-27 / DSM 14586 / JCM 11422 / NBRC 100505</strain>
    </source>
</reference>
<protein>
    <submittedName>
        <fullName evidence="1">Putative transposase orfA for insertion sequence element</fullName>
    </submittedName>
</protein>
<dbReference type="InterPro" id="IPR002514">
    <property type="entry name" value="Transposase_8"/>
</dbReference>
<dbReference type="InterPro" id="IPR052546">
    <property type="entry name" value="Transposase_8_domain"/>
</dbReference>
<dbReference type="EMBL" id="AP009153">
    <property type="protein sequence ID" value="BAH38544.1"/>
    <property type="molecule type" value="Genomic_DNA"/>
</dbReference>
<name>C1A8I4_GEMAT</name>
<dbReference type="PANTHER" id="PTHR33609">
    <property type="entry name" value="LOW CALCIUM RESPONSE LOCUS PROTEIN S"/>
    <property type="match status" value="1"/>
</dbReference>
<dbReference type="GO" id="GO:0006313">
    <property type="term" value="P:DNA transposition"/>
    <property type="evidence" value="ECO:0007669"/>
    <property type="project" value="InterPro"/>
</dbReference>
<dbReference type="eggNOG" id="COG2963">
    <property type="taxonomic scope" value="Bacteria"/>
</dbReference>